<evidence type="ECO:0000313" key="1">
    <source>
        <dbReference type="EMBL" id="RCI06630.1"/>
    </source>
</evidence>
<gene>
    <name evidence="1" type="ORF">CU098_012877</name>
</gene>
<evidence type="ECO:0000313" key="2">
    <source>
        <dbReference type="Proteomes" id="UP000253551"/>
    </source>
</evidence>
<keyword evidence="2" id="KW-1185">Reference proteome</keyword>
<reference evidence="1 2" key="1">
    <citation type="journal article" date="2018" name="G3 (Bethesda)">
        <title>Phylogenetic and Phylogenomic Definition of Rhizopus Species.</title>
        <authorList>
            <person name="Gryganskyi A.P."/>
            <person name="Golan J."/>
            <person name="Dolatabadi S."/>
            <person name="Mondo S."/>
            <person name="Robb S."/>
            <person name="Idnurm A."/>
            <person name="Muszewska A."/>
            <person name="Steczkiewicz K."/>
            <person name="Masonjones S."/>
            <person name="Liao H.L."/>
            <person name="Gajdeczka M.T."/>
            <person name="Anike F."/>
            <person name="Vuek A."/>
            <person name="Anishchenko I.M."/>
            <person name="Voigt K."/>
            <person name="de Hoog G.S."/>
            <person name="Smith M.E."/>
            <person name="Heitman J."/>
            <person name="Vilgalys R."/>
            <person name="Stajich J.E."/>
        </authorList>
    </citation>
    <scope>NUCLEOTIDE SEQUENCE [LARGE SCALE GENOMIC DNA]</scope>
    <source>
        <strain evidence="1 2">LSU 92-RS-03</strain>
    </source>
</reference>
<dbReference type="OrthoDB" id="2281761at2759"/>
<dbReference type="Proteomes" id="UP000253551">
    <property type="component" value="Unassembled WGS sequence"/>
</dbReference>
<dbReference type="EMBL" id="PJQM01000116">
    <property type="protein sequence ID" value="RCI06630.1"/>
    <property type="molecule type" value="Genomic_DNA"/>
</dbReference>
<comment type="caution">
    <text evidence="1">The sequence shown here is derived from an EMBL/GenBank/DDBJ whole genome shotgun (WGS) entry which is preliminary data.</text>
</comment>
<sequence length="366" mass="41973">MSNSINTFNAIKNIYISYNNQTIKREREIKRRRKLTYFNGNGQKKWEIQNPLIIEDVNISSSLARFRRKSISAAEKKRDLTPIRILGLSFIFPVNKFDSVNCISSYLEEEAAVALVREAYKGIQLPKVSGLAVLYCKQLIDEEDIQPSFAATSDLDDAVVELAKSFFTGSAIANDRSEASFTMKFLWPVLQMMLLDGADEDTVFSVFDVAEEGRSCKPDFQLGLKNRKREVYFFFVEVKRPDKQSKYQEEDDFVKLLKQLKTSLDRQLLLGMKNPISFGLLCEGFHCSLYRMSLKAEGIYMPVMIKRFSLVSNSSELMNTPLIVEAIGAVKNEFASFKAKYQERTKEEVEKISNLMKPSFVTKFKK</sequence>
<proteinExistence type="predicted"/>
<protein>
    <submittedName>
        <fullName evidence="1">Uncharacterized protein</fullName>
    </submittedName>
</protein>
<organism evidence="1 2">
    <name type="scientific">Rhizopus stolonifer</name>
    <name type="common">Rhizopus nigricans</name>
    <dbReference type="NCBI Taxonomy" id="4846"/>
    <lineage>
        <taxon>Eukaryota</taxon>
        <taxon>Fungi</taxon>
        <taxon>Fungi incertae sedis</taxon>
        <taxon>Mucoromycota</taxon>
        <taxon>Mucoromycotina</taxon>
        <taxon>Mucoromycetes</taxon>
        <taxon>Mucorales</taxon>
        <taxon>Mucorineae</taxon>
        <taxon>Rhizopodaceae</taxon>
        <taxon>Rhizopus</taxon>
    </lineage>
</organism>
<name>A0A367KWY9_RHIST</name>
<accession>A0A367KWY9</accession>
<dbReference type="AlphaFoldDB" id="A0A367KWY9"/>